<reference evidence="3" key="1">
    <citation type="submission" date="2023-12" db="EMBL/GenBank/DDBJ databases">
        <title>Fervidustalea candida gen. nov., sp. nov., a novel member of the family Paenibacillaceae isolated from a geothermal area.</title>
        <authorList>
            <person name="Li W.-J."/>
            <person name="Jiao J.-Y."/>
            <person name="Chen Y."/>
        </authorList>
    </citation>
    <scope>NUCLEOTIDE SEQUENCE</scope>
    <source>
        <strain evidence="3">SYSU GA230002</strain>
    </source>
</reference>
<proteinExistence type="predicted"/>
<keyword evidence="4" id="KW-1185">Reference proteome</keyword>
<evidence type="ECO:0000259" key="2">
    <source>
        <dbReference type="Pfam" id="PF00326"/>
    </source>
</evidence>
<comment type="caution">
    <text evidence="3">The sequence shown here is derived from an EMBL/GenBank/DDBJ whole genome shotgun (WGS) entry which is preliminary data.</text>
</comment>
<dbReference type="Proteomes" id="UP001310386">
    <property type="component" value="Unassembled WGS sequence"/>
</dbReference>
<dbReference type="GO" id="GO:0016787">
    <property type="term" value="F:hydrolase activity"/>
    <property type="evidence" value="ECO:0007669"/>
    <property type="project" value="UniProtKB-KW"/>
</dbReference>
<feature type="domain" description="Peptidase S9 prolyl oligopeptidase catalytic" evidence="2">
    <location>
        <begin position="58"/>
        <end position="240"/>
    </location>
</feature>
<organism evidence="3 4">
    <name type="scientific">Ferviditalea candida</name>
    <dbReference type="NCBI Taxonomy" id="3108399"/>
    <lineage>
        <taxon>Bacteria</taxon>
        <taxon>Bacillati</taxon>
        <taxon>Bacillota</taxon>
        <taxon>Bacilli</taxon>
        <taxon>Bacillales</taxon>
        <taxon>Paenibacillaceae</taxon>
        <taxon>Ferviditalea</taxon>
    </lineage>
</organism>
<gene>
    <name evidence="3" type="ORF">VF724_19760</name>
</gene>
<dbReference type="InterPro" id="IPR050261">
    <property type="entry name" value="FrsA_esterase"/>
</dbReference>
<dbReference type="EMBL" id="JAYJLD010000054">
    <property type="protein sequence ID" value="MEB3103856.1"/>
    <property type="molecule type" value="Genomic_DNA"/>
</dbReference>
<keyword evidence="1 3" id="KW-0378">Hydrolase</keyword>
<name>A0ABU5ZMW1_9BACL</name>
<accession>A0ABU5ZMW1</accession>
<dbReference type="PANTHER" id="PTHR22946">
    <property type="entry name" value="DIENELACTONE HYDROLASE DOMAIN-CONTAINING PROTEIN-RELATED"/>
    <property type="match status" value="1"/>
</dbReference>
<evidence type="ECO:0000256" key="1">
    <source>
        <dbReference type="ARBA" id="ARBA00022801"/>
    </source>
</evidence>
<sequence>MEQLFWIESRDAKNISAIVHFPEAAEAGGKRPVVVYCHGFTANKTSDNRMGVRMARKLRNQGFLVVRFDYIGSGESEGEFETDTHFTGWLQDADTVISWIKALPEADEKRIGLIGHSLGGALVTHLSALNPDVQAVCALAPVSRLEENFKQIIIGPELWQQALDKQTIRDFYNKKYSLSPFFVEDLLKYDILGSARSVQKPFLIIHGNADQAVPYQHSLQLHEALGSKDKQIKILEREAHLFSEAMDPVLSEWFTQKL</sequence>
<evidence type="ECO:0000313" key="4">
    <source>
        <dbReference type="Proteomes" id="UP001310386"/>
    </source>
</evidence>
<dbReference type="Gene3D" id="3.40.50.1820">
    <property type="entry name" value="alpha/beta hydrolase"/>
    <property type="match status" value="1"/>
</dbReference>
<dbReference type="InterPro" id="IPR001375">
    <property type="entry name" value="Peptidase_S9_cat"/>
</dbReference>
<dbReference type="SUPFAM" id="SSF53474">
    <property type="entry name" value="alpha/beta-Hydrolases"/>
    <property type="match status" value="1"/>
</dbReference>
<dbReference type="RefSeq" id="WP_371755982.1">
    <property type="nucleotide sequence ID" value="NZ_JAYJLD010000054.1"/>
</dbReference>
<protein>
    <submittedName>
        <fullName evidence="3">Alpha/beta fold hydrolase</fullName>
    </submittedName>
</protein>
<evidence type="ECO:0000313" key="3">
    <source>
        <dbReference type="EMBL" id="MEB3103856.1"/>
    </source>
</evidence>
<dbReference type="PANTHER" id="PTHR22946:SF9">
    <property type="entry name" value="POLYKETIDE TRANSFERASE AF380"/>
    <property type="match status" value="1"/>
</dbReference>
<dbReference type="Pfam" id="PF00326">
    <property type="entry name" value="Peptidase_S9"/>
    <property type="match status" value="1"/>
</dbReference>
<dbReference type="InterPro" id="IPR029058">
    <property type="entry name" value="AB_hydrolase_fold"/>
</dbReference>